<evidence type="ECO:0008006" key="4">
    <source>
        <dbReference type="Google" id="ProtNLM"/>
    </source>
</evidence>
<keyword evidence="1" id="KW-0812">Transmembrane</keyword>
<evidence type="ECO:0000313" key="2">
    <source>
        <dbReference type="EMBL" id="SHH75353.1"/>
    </source>
</evidence>
<keyword evidence="1" id="KW-0472">Membrane</keyword>
<sequence>MGGLENVLLSFVGFLIGLFTIIMGWVIKKYQYVQVLAGYDANKYSYLDEKKVSDFVGYHFFIAGLIMVMASIFTIFLNSKLFIISIIIYSLLILKMVVHLNINIKNHRFDKKIEN</sequence>
<accession>A0A1M5VKA7</accession>
<gene>
    <name evidence="2" type="ORF">SAMN02745135_01963</name>
</gene>
<feature type="transmembrane region" description="Helical" evidence="1">
    <location>
        <begin position="55"/>
        <end position="76"/>
    </location>
</feature>
<dbReference type="RefSeq" id="WP_073197333.1">
    <property type="nucleotide sequence ID" value="NZ_FQXO01000062.1"/>
</dbReference>
<dbReference type="AlphaFoldDB" id="A0A1M5VKA7"/>
<evidence type="ECO:0000313" key="3">
    <source>
        <dbReference type="Proteomes" id="UP000183967"/>
    </source>
</evidence>
<dbReference type="Pfam" id="PF12650">
    <property type="entry name" value="DUF3784"/>
    <property type="match status" value="1"/>
</dbReference>
<feature type="transmembrane region" description="Helical" evidence="1">
    <location>
        <begin position="82"/>
        <end position="102"/>
    </location>
</feature>
<keyword evidence="1" id="KW-1133">Transmembrane helix</keyword>
<reference evidence="3" key="1">
    <citation type="submission" date="2016-11" db="EMBL/GenBank/DDBJ databases">
        <authorList>
            <person name="Varghese N."/>
            <person name="Submissions S."/>
        </authorList>
    </citation>
    <scope>NUCLEOTIDE SEQUENCE [LARGE SCALE GENOMIC DNA]</scope>
    <source>
        <strain evidence="3">DSM 13643</strain>
    </source>
</reference>
<dbReference type="Proteomes" id="UP000183967">
    <property type="component" value="Unassembled WGS sequence"/>
</dbReference>
<dbReference type="InterPro" id="IPR017259">
    <property type="entry name" value="UCP037672"/>
</dbReference>
<dbReference type="EMBL" id="FQXO01000062">
    <property type="protein sequence ID" value="SHH75353.1"/>
    <property type="molecule type" value="Genomic_DNA"/>
</dbReference>
<evidence type="ECO:0000256" key="1">
    <source>
        <dbReference type="SAM" id="Phobius"/>
    </source>
</evidence>
<proteinExistence type="predicted"/>
<keyword evidence="3" id="KW-1185">Reference proteome</keyword>
<name>A0A1M5VKA7_9FIRM</name>
<protein>
    <recommendedName>
        <fullName evidence="4">DUF3784 domain-containing protein</fullName>
    </recommendedName>
</protein>
<feature type="transmembrane region" description="Helical" evidence="1">
    <location>
        <begin position="6"/>
        <end position="27"/>
    </location>
</feature>
<organism evidence="2 3">
    <name type="scientific">Caloranaerobacter azorensis DSM 13643</name>
    <dbReference type="NCBI Taxonomy" id="1121264"/>
    <lineage>
        <taxon>Bacteria</taxon>
        <taxon>Bacillati</taxon>
        <taxon>Bacillota</taxon>
        <taxon>Tissierellia</taxon>
        <taxon>Tissierellales</taxon>
        <taxon>Thermohalobacteraceae</taxon>
        <taxon>Caloranaerobacter</taxon>
    </lineage>
</organism>